<feature type="domain" description="Glutamine amidotransferase type-2" evidence="10">
    <location>
        <begin position="2"/>
        <end position="219"/>
    </location>
</feature>
<evidence type="ECO:0000256" key="6">
    <source>
        <dbReference type="ARBA" id="ARBA00022962"/>
    </source>
</evidence>
<evidence type="ECO:0000256" key="5">
    <source>
        <dbReference type="ARBA" id="ARBA00022840"/>
    </source>
</evidence>
<comment type="catalytic activity">
    <reaction evidence="7">
        <text>L-aspartate + L-glutamine + ATP + H2O = L-asparagine + L-glutamate + AMP + diphosphate + H(+)</text>
        <dbReference type="Rhea" id="RHEA:12228"/>
        <dbReference type="ChEBI" id="CHEBI:15377"/>
        <dbReference type="ChEBI" id="CHEBI:15378"/>
        <dbReference type="ChEBI" id="CHEBI:29985"/>
        <dbReference type="ChEBI" id="CHEBI:29991"/>
        <dbReference type="ChEBI" id="CHEBI:30616"/>
        <dbReference type="ChEBI" id="CHEBI:33019"/>
        <dbReference type="ChEBI" id="CHEBI:58048"/>
        <dbReference type="ChEBI" id="CHEBI:58359"/>
        <dbReference type="ChEBI" id="CHEBI:456215"/>
        <dbReference type="EC" id="6.3.5.4"/>
    </reaction>
</comment>
<dbReference type="InterPro" id="IPR051786">
    <property type="entry name" value="ASN_synthetase/amidase"/>
</dbReference>
<evidence type="ECO:0000259" key="10">
    <source>
        <dbReference type="PROSITE" id="PS51278"/>
    </source>
</evidence>
<protein>
    <recommendedName>
        <fullName evidence="3">asparagine synthase (glutamine-hydrolyzing)</fullName>
        <ecNumber evidence="3">6.3.5.4</ecNumber>
    </recommendedName>
</protein>
<dbReference type="GO" id="GO:0004066">
    <property type="term" value="F:asparagine synthase (glutamine-hydrolyzing) activity"/>
    <property type="evidence" value="ECO:0007669"/>
    <property type="project" value="UniProtKB-EC"/>
</dbReference>
<keyword evidence="8" id="KW-0028">Amino-acid biosynthesis</keyword>
<evidence type="ECO:0000256" key="9">
    <source>
        <dbReference type="PIRSR" id="PIRSR001589-2"/>
    </source>
</evidence>
<dbReference type="PROSITE" id="PS51278">
    <property type="entry name" value="GATASE_TYPE_2"/>
    <property type="match status" value="1"/>
</dbReference>
<feature type="binding site" evidence="9">
    <location>
        <position position="100"/>
    </location>
    <ligand>
        <name>L-glutamine</name>
        <dbReference type="ChEBI" id="CHEBI:58359"/>
    </ligand>
</feature>
<evidence type="ECO:0000313" key="11">
    <source>
        <dbReference type="EMBL" id="BAM86864.1"/>
    </source>
</evidence>
<dbReference type="HOGENOM" id="CLU_014658_3_1_5"/>
<dbReference type="EC" id="6.3.5.4" evidence="3"/>
<evidence type="ECO:0000256" key="2">
    <source>
        <dbReference type="ARBA" id="ARBA00005752"/>
    </source>
</evidence>
<comment type="pathway">
    <text evidence="1">Amino-acid biosynthesis; L-asparagine biosynthesis; L-asparagine from L-aspartate (L-Gln route): step 1/1.</text>
</comment>
<dbReference type="STRING" id="1245469.S58_08530"/>
<dbReference type="eggNOG" id="COG0367">
    <property type="taxonomic scope" value="Bacteria"/>
</dbReference>
<dbReference type="InterPro" id="IPR029055">
    <property type="entry name" value="Ntn_hydrolases_N"/>
</dbReference>
<dbReference type="SUPFAM" id="SSF52402">
    <property type="entry name" value="Adenine nucleotide alpha hydrolases-like"/>
    <property type="match status" value="1"/>
</dbReference>
<keyword evidence="6 8" id="KW-0315">Glutamine amidotransferase</keyword>
<evidence type="ECO:0000256" key="7">
    <source>
        <dbReference type="ARBA" id="ARBA00048741"/>
    </source>
</evidence>
<dbReference type="PATRIC" id="fig|1245469.3.peg.874"/>
<feature type="binding site" evidence="9">
    <location>
        <begin position="369"/>
        <end position="370"/>
    </location>
    <ligand>
        <name>ATP</name>
        <dbReference type="ChEBI" id="CHEBI:30616"/>
    </ligand>
</feature>
<keyword evidence="8" id="KW-0061">Asparagine biosynthesis</keyword>
<dbReference type="EMBL" id="AP012603">
    <property type="protein sequence ID" value="BAM86864.1"/>
    <property type="molecule type" value="Genomic_DNA"/>
</dbReference>
<dbReference type="Proteomes" id="UP000011841">
    <property type="component" value="Chromosome"/>
</dbReference>
<keyword evidence="12" id="KW-1185">Reference proteome</keyword>
<dbReference type="OrthoDB" id="9763290at2"/>
<sequence>MCGISGVICSAPLRQSELALLSEINGALYHRGPDSDGLFASTHVAMAMRRLSIIDLAGGGQPLYNEDRSVAMVCNGEIYNHHELRGALQARGHDLRTHSDVETIVHGYEDKGEDCIADLRGMFAFAIWDDRKGRLVLGRDRLGEKPLYMLRDRRDDGAERVWWCSELKPLLRLVPAAQRRISPVALHEFLTFQYCLEPNSLIEGIHQLPPGHLITLSPKQLSAEPRRYWSMLDVEAIHCPDPVAQVRDLLDAACRRMGSADVPVGVALSGGIDSSLVAAISAKHYPGQIHAFTIGYRGRPPTDERLIAQRFARSLGIEFTEVEIDVDQMVEQFPQLVQAMDTPIADIAAYGYFEVCRAARAAKVPVLLSGMGGDEFFWGYEWVRNAAVEHRKKGDNGGIKAWARRTFGHGVPRETSILAPLKEIGRSAALSRSLLADPASVEPNHWLARTRPIEGYPSGPAVTEALSRTWLLCNCLTLLDRMSMAHSIEMRVPFLDIDLINAVSAMRHGGLEDFEKPHKWLLLSSFGHLLPDEVSQRPKQGFTPPVQQWMMKLIERHGPLWRNESMLVSHGAIDGDRLRREERSFPIDFQYKLTLAELWARGALA</sequence>
<keyword evidence="5 9" id="KW-0067">ATP-binding</keyword>
<name>M4Z1M1_9BRAD</name>
<feature type="binding site" evidence="9">
    <location>
        <position position="294"/>
    </location>
    <ligand>
        <name>ATP</name>
        <dbReference type="ChEBI" id="CHEBI:30616"/>
    </ligand>
</feature>
<organism evidence="11 12">
    <name type="scientific">Bradyrhizobium oligotrophicum S58</name>
    <dbReference type="NCBI Taxonomy" id="1245469"/>
    <lineage>
        <taxon>Bacteria</taxon>
        <taxon>Pseudomonadati</taxon>
        <taxon>Pseudomonadota</taxon>
        <taxon>Alphaproteobacteria</taxon>
        <taxon>Hyphomicrobiales</taxon>
        <taxon>Nitrobacteraceae</taxon>
        <taxon>Bradyrhizobium</taxon>
    </lineage>
</organism>
<dbReference type="GO" id="GO:0005524">
    <property type="term" value="F:ATP binding"/>
    <property type="evidence" value="ECO:0007669"/>
    <property type="project" value="UniProtKB-KW"/>
</dbReference>
<dbReference type="CDD" id="cd00712">
    <property type="entry name" value="AsnB"/>
    <property type="match status" value="1"/>
</dbReference>
<keyword evidence="4 9" id="KW-0547">Nucleotide-binding</keyword>
<dbReference type="SUPFAM" id="SSF56235">
    <property type="entry name" value="N-terminal nucleophile aminohydrolases (Ntn hydrolases)"/>
    <property type="match status" value="1"/>
</dbReference>
<dbReference type="InterPro" id="IPR001962">
    <property type="entry name" value="Asn_synthase"/>
</dbReference>
<dbReference type="InterPro" id="IPR014729">
    <property type="entry name" value="Rossmann-like_a/b/a_fold"/>
</dbReference>
<accession>M4Z1M1</accession>
<dbReference type="InterPro" id="IPR033738">
    <property type="entry name" value="AsnB_N"/>
</dbReference>
<gene>
    <name evidence="11" type="ORF">S58_08530</name>
</gene>
<comment type="similarity">
    <text evidence="2">Belongs to the asparagine synthetase family.</text>
</comment>
<dbReference type="Gene3D" id="3.40.50.620">
    <property type="entry name" value="HUPs"/>
    <property type="match status" value="1"/>
</dbReference>
<feature type="active site" description="For GATase activity" evidence="8">
    <location>
        <position position="2"/>
    </location>
</feature>
<dbReference type="GO" id="GO:0005829">
    <property type="term" value="C:cytosol"/>
    <property type="evidence" value="ECO:0007669"/>
    <property type="project" value="TreeGrafter"/>
</dbReference>
<dbReference type="Pfam" id="PF00733">
    <property type="entry name" value="Asn_synthase"/>
    <property type="match status" value="1"/>
</dbReference>
<dbReference type="PANTHER" id="PTHR43284:SF1">
    <property type="entry name" value="ASPARAGINE SYNTHETASE"/>
    <property type="match status" value="1"/>
</dbReference>
<dbReference type="GO" id="GO:0006529">
    <property type="term" value="P:asparagine biosynthetic process"/>
    <property type="evidence" value="ECO:0007669"/>
    <property type="project" value="UniProtKB-KW"/>
</dbReference>
<dbReference type="InterPro" id="IPR006426">
    <property type="entry name" value="Asn_synth_AEB"/>
</dbReference>
<dbReference type="PIRSF" id="PIRSF001589">
    <property type="entry name" value="Asn_synthetase_glu-h"/>
    <property type="match status" value="1"/>
</dbReference>
<reference evidence="11 12" key="1">
    <citation type="journal article" date="2013" name="Appl. Environ. Microbiol.">
        <title>Genome analysis suggests that the soil oligotrophic bacterium Agromonas oligotrophica (Bradyrhizobium oligotrophicum) is a nitrogen-fixing symbiont of Aeschynomene indica.</title>
        <authorList>
            <person name="Okubo T."/>
            <person name="Fukushima S."/>
            <person name="Itakura M."/>
            <person name="Oshima K."/>
            <person name="Longtonglang A."/>
            <person name="Teaumroong N."/>
            <person name="Mitsui H."/>
            <person name="Hattori M."/>
            <person name="Hattori R."/>
            <person name="Hattori T."/>
            <person name="Minamisawa K."/>
        </authorList>
    </citation>
    <scope>NUCLEOTIDE SEQUENCE [LARGE SCALE GENOMIC DNA]</scope>
    <source>
        <strain evidence="11 12">S58</strain>
    </source>
</reference>
<evidence type="ECO:0000256" key="8">
    <source>
        <dbReference type="PIRSR" id="PIRSR001589-1"/>
    </source>
</evidence>
<dbReference type="PANTHER" id="PTHR43284">
    <property type="entry name" value="ASPARAGINE SYNTHETASE (GLUTAMINE-HYDROLYZING)"/>
    <property type="match status" value="1"/>
</dbReference>
<dbReference type="GeneID" id="301814845"/>
<dbReference type="Gene3D" id="3.60.20.10">
    <property type="entry name" value="Glutamine Phosphoribosylpyrophosphate, subunit 1, domain 1"/>
    <property type="match status" value="1"/>
</dbReference>
<dbReference type="RefSeq" id="WP_015663999.1">
    <property type="nucleotide sequence ID" value="NC_020453.1"/>
</dbReference>
<dbReference type="AlphaFoldDB" id="M4Z1M1"/>
<evidence type="ECO:0000256" key="1">
    <source>
        <dbReference type="ARBA" id="ARBA00005187"/>
    </source>
</evidence>
<dbReference type="Pfam" id="PF13537">
    <property type="entry name" value="GATase_7"/>
    <property type="match status" value="1"/>
</dbReference>
<dbReference type="CDD" id="cd01991">
    <property type="entry name" value="Asn_synthase_B_C"/>
    <property type="match status" value="1"/>
</dbReference>
<proteinExistence type="inferred from homology"/>
<dbReference type="KEGG" id="aol:S58_08530"/>
<dbReference type="NCBIfam" id="TIGR01536">
    <property type="entry name" value="asn_synth_AEB"/>
    <property type="match status" value="1"/>
</dbReference>
<evidence type="ECO:0000256" key="3">
    <source>
        <dbReference type="ARBA" id="ARBA00012737"/>
    </source>
</evidence>
<evidence type="ECO:0000313" key="12">
    <source>
        <dbReference type="Proteomes" id="UP000011841"/>
    </source>
</evidence>
<dbReference type="InterPro" id="IPR017932">
    <property type="entry name" value="GATase_2_dom"/>
</dbReference>
<evidence type="ECO:0000256" key="4">
    <source>
        <dbReference type="ARBA" id="ARBA00022741"/>
    </source>
</evidence>